<feature type="region of interest" description="Disordered" evidence="1">
    <location>
        <begin position="274"/>
        <end position="293"/>
    </location>
</feature>
<dbReference type="Gene3D" id="2.60.120.200">
    <property type="match status" value="1"/>
</dbReference>
<sequence>MWQLPGRQLTIFNSQAVIRIGGQDRGRPFQGQISGLYYNRLQVLKLAAEGDPNMWAESNLRLVGDVPSVLAMETTTSATAPGDISTTVMETTITMATTTTCKQSSPTMRDSITQVRGTPSLGHILIATLVGSFCFLITEAIAVSRPSHLLWRNTRNKALGLALPFALYSQLMHQFTALAKGVIRSPPRAHVLQDAPQNLRPPASPMTTAYANTGPYFNNSLVGVYTGKTNGRDPLMATRRDSVGPAAILPGSLLAVIYPIALFLSVQTVEAQGQGKSLTLPRSHDSTGRWRCF</sequence>
<feature type="compositionally biased region" description="Basic and acidic residues" evidence="1">
    <location>
        <begin position="282"/>
        <end position="293"/>
    </location>
</feature>
<keyword evidence="2" id="KW-0472">Membrane</keyword>
<name>A0AAD7WCE8_9TELE</name>
<keyword evidence="4" id="KW-1185">Reference proteome</keyword>
<feature type="transmembrane region" description="Helical" evidence="2">
    <location>
        <begin position="121"/>
        <end position="143"/>
    </location>
</feature>
<evidence type="ECO:0000256" key="1">
    <source>
        <dbReference type="SAM" id="MobiDB-lite"/>
    </source>
</evidence>
<keyword evidence="2" id="KW-0812">Transmembrane</keyword>
<evidence type="ECO:0000313" key="4">
    <source>
        <dbReference type="Proteomes" id="UP001221898"/>
    </source>
</evidence>
<evidence type="ECO:0000313" key="3">
    <source>
        <dbReference type="EMBL" id="KAJ8392051.1"/>
    </source>
</evidence>
<evidence type="ECO:0000256" key="2">
    <source>
        <dbReference type="SAM" id="Phobius"/>
    </source>
</evidence>
<dbReference type="EMBL" id="JAINUG010000149">
    <property type="protein sequence ID" value="KAJ8392051.1"/>
    <property type="molecule type" value="Genomic_DNA"/>
</dbReference>
<accession>A0AAD7WCE8</accession>
<protein>
    <submittedName>
        <fullName evidence="3">Uncharacterized protein</fullName>
    </submittedName>
</protein>
<organism evidence="3 4">
    <name type="scientific">Aldrovandia affinis</name>
    <dbReference type="NCBI Taxonomy" id="143900"/>
    <lineage>
        <taxon>Eukaryota</taxon>
        <taxon>Metazoa</taxon>
        <taxon>Chordata</taxon>
        <taxon>Craniata</taxon>
        <taxon>Vertebrata</taxon>
        <taxon>Euteleostomi</taxon>
        <taxon>Actinopterygii</taxon>
        <taxon>Neopterygii</taxon>
        <taxon>Teleostei</taxon>
        <taxon>Notacanthiformes</taxon>
        <taxon>Halosauridae</taxon>
        <taxon>Aldrovandia</taxon>
    </lineage>
</organism>
<comment type="caution">
    <text evidence="3">The sequence shown here is derived from an EMBL/GenBank/DDBJ whole genome shotgun (WGS) entry which is preliminary data.</text>
</comment>
<dbReference type="AlphaFoldDB" id="A0AAD7WCE8"/>
<reference evidence="3" key="1">
    <citation type="journal article" date="2023" name="Science">
        <title>Genome structures resolve the early diversification of teleost fishes.</title>
        <authorList>
            <person name="Parey E."/>
            <person name="Louis A."/>
            <person name="Montfort J."/>
            <person name="Bouchez O."/>
            <person name="Roques C."/>
            <person name="Iampietro C."/>
            <person name="Lluch J."/>
            <person name="Castinel A."/>
            <person name="Donnadieu C."/>
            <person name="Desvignes T."/>
            <person name="Floi Bucao C."/>
            <person name="Jouanno E."/>
            <person name="Wen M."/>
            <person name="Mejri S."/>
            <person name="Dirks R."/>
            <person name="Jansen H."/>
            <person name="Henkel C."/>
            <person name="Chen W.J."/>
            <person name="Zahm M."/>
            <person name="Cabau C."/>
            <person name="Klopp C."/>
            <person name="Thompson A.W."/>
            <person name="Robinson-Rechavi M."/>
            <person name="Braasch I."/>
            <person name="Lecointre G."/>
            <person name="Bobe J."/>
            <person name="Postlethwait J.H."/>
            <person name="Berthelot C."/>
            <person name="Roest Crollius H."/>
            <person name="Guiguen Y."/>
        </authorList>
    </citation>
    <scope>NUCLEOTIDE SEQUENCE</scope>
    <source>
        <strain evidence="3">NC1722</strain>
    </source>
</reference>
<feature type="transmembrane region" description="Helical" evidence="2">
    <location>
        <begin position="246"/>
        <end position="266"/>
    </location>
</feature>
<dbReference type="Proteomes" id="UP001221898">
    <property type="component" value="Unassembled WGS sequence"/>
</dbReference>
<keyword evidence="2" id="KW-1133">Transmembrane helix</keyword>
<gene>
    <name evidence="3" type="ORF">AAFF_G00078570</name>
</gene>
<proteinExistence type="predicted"/>